<accession>A0A9D4FGZ4</accession>
<evidence type="ECO:0000313" key="2">
    <source>
        <dbReference type="Proteomes" id="UP000828390"/>
    </source>
</evidence>
<name>A0A9D4FGZ4_DREPO</name>
<proteinExistence type="predicted"/>
<organism evidence="1 2">
    <name type="scientific">Dreissena polymorpha</name>
    <name type="common">Zebra mussel</name>
    <name type="synonym">Mytilus polymorpha</name>
    <dbReference type="NCBI Taxonomy" id="45954"/>
    <lineage>
        <taxon>Eukaryota</taxon>
        <taxon>Metazoa</taxon>
        <taxon>Spiralia</taxon>
        <taxon>Lophotrochozoa</taxon>
        <taxon>Mollusca</taxon>
        <taxon>Bivalvia</taxon>
        <taxon>Autobranchia</taxon>
        <taxon>Heteroconchia</taxon>
        <taxon>Euheterodonta</taxon>
        <taxon>Imparidentia</taxon>
        <taxon>Neoheterodontei</taxon>
        <taxon>Myida</taxon>
        <taxon>Dreissenoidea</taxon>
        <taxon>Dreissenidae</taxon>
        <taxon>Dreissena</taxon>
    </lineage>
</organism>
<dbReference type="SUPFAM" id="SSF52047">
    <property type="entry name" value="RNI-like"/>
    <property type="match status" value="1"/>
</dbReference>
<dbReference type="EMBL" id="JAIWYP010000007">
    <property type="protein sequence ID" value="KAH3797128.1"/>
    <property type="molecule type" value="Genomic_DNA"/>
</dbReference>
<comment type="caution">
    <text evidence="1">The sequence shown here is derived from an EMBL/GenBank/DDBJ whole genome shotgun (WGS) entry which is preliminary data.</text>
</comment>
<sequence length="412" mass="46705">MFTDNARPASSERPFWIVLKSADPAKCADAPTVLPCIEHILLNNVTCSSTTLRRLFSTLLTFNHEVYVKLKKCKITSCIQDADRRQYGNEVVILTCFNNRSNMLDIKNGSPGLWEALYGLNIKALRLRVLNVNHAACLSQSISSFKHMESIELDDRSLGLLNALRGLNIKSLSLSGWFEGLNVHNVESLSQELSSLTHLETLSIDVHYASPILWKVLCGLNIKTLSLSGWFKGLYVNHVESLSQQLSSLQRLETLSIYMRKYINIQLPHSLKYLNIYCYASLPSELRELVDTLSGCTQTVESKLEFGCASFDDCRLKRIPSDEYIVIQQELETLKNVAVKRFRILYRKTKINGSDDVAESAWYERDAVGVDDDYWEDDNIADNAYTCFVRKLDEGIINRISLRLLITPASNS</sequence>
<gene>
    <name evidence="1" type="ORF">DPMN_150703</name>
</gene>
<protein>
    <submittedName>
        <fullName evidence="1">Uncharacterized protein</fullName>
    </submittedName>
</protein>
<reference evidence="1" key="1">
    <citation type="journal article" date="2019" name="bioRxiv">
        <title>The Genome of the Zebra Mussel, Dreissena polymorpha: A Resource for Invasive Species Research.</title>
        <authorList>
            <person name="McCartney M.A."/>
            <person name="Auch B."/>
            <person name="Kono T."/>
            <person name="Mallez S."/>
            <person name="Zhang Y."/>
            <person name="Obille A."/>
            <person name="Becker A."/>
            <person name="Abrahante J.E."/>
            <person name="Garbe J."/>
            <person name="Badalamenti J.P."/>
            <person name="Herman A."/>
            <person name="Mangelson H."/>
            <person name="Liachko I."/>
            <person name="Sullivan S."/>
            <person name="Sone E.D."/>
            <person name="Koren S."/>
            <person name="Silverstein K.A.T."/>
            <person name="Beckman K.B."/>
            <person name="Gohl D.M."/>
        </authorList>
    </citation>
    <scope>NUCLEOTIDE SEQUENCE</scope>
    <source>
        <strain evidence="1">Duluth1</strain>
        <tissue evidence="1">Whole animal</tissue>
    </source>
</reference>
<keyword evidence="2" id="KW-1185">Reference proteome</keyword>
<reference evidence="1" key="2">
    <citation type="submission" date="2020-11" db="EMBL/GenBank/DDBJ databases">
        <authorList>
            <person name="McCartney M.A."/>
            <person name="Auch B."/>
            <person name="Kono T."/>
            <person name="Mallez S."/>
            <person name="Becker A."/>
            <person name="Gohl D.M."/>
            <person name="Silverstein K.A.T."/>
            <person name="Koren S."/>
            <person name="Bechman K.B."/>
            <person name="Herman A."/>
            <person name="Abrahante J.E."/>
            <person name="Garbe J."/>
        </authorList>
    </citation>
    <scope>NUCLEOTIDE SEQUENCE</scope>
    <source>
        <strain evidence="1">Duluth1</strain>
        <tissue evidence="1">Whole animal</tissue>
    </source>
</reference>
<dbReference type="Proteomes" id="UP000828390">
    <property type="component" value="Unassembled WGS sequence"/>
</dbReference>
<dbReference type="AlphaFoldDB" id="A0A9D4FGZ4"/>
<evidence type="ECO:0000313" key="1">
    <source>
        <dbReference type="EMBL" id="KAH3797128.1"/>
    </source>
</evidence>